<dbReference type="SUPFAM" id="SSF52777">
    <property type="entry name" value="CoA-dependent acyltransferases"/>
    <property type="match status" value="1"/>
</dbReference>
<dbReference type="PROSITE" id="PS51826">
    <property type="entry name" value="PSBD"/>
    <property type="match status" value="1"/>
</dbReference>
<evidence type="ECO:0000313" key="10">
    <source>
        <dbReference type="Proteomes" id="UP000009046"/>
    </source>
</evidence>
<comment type="similarity">
    <text evidence="1 4">Belongs to the 2-oxoacid dehydrogenase family.</text>
</comment>
<dbReference type="GO" id="GO:0005739">
    <property type="term" value="C:mitochondrion"/>
    <property type="evidence" value="ECO:0007669"/>
    <property type="project" value="TreeGrafter"/>
</dbReference>
<dbReference type="EMBL" id="AAZO01003026">
    <property type="status" value="NOT_ANNOTATED_CDS"/>
    <property type="molecule type" value="Genomic_DNA"/>
</dbReference>
<evidence type="ECO:0000256" key="2">
    <source>
        <dbReference type="ARBA" id="ARBA00022823"/>
    </source>
</evidence>
<dbReference type="GO" id="GO:0006086">
    <property type="term" value="P:pyruvate decarboxylation to acetyl-CoA"/>
    <property type="evidence" value="ECO:0007669"/>
    <property type="project" value="InterPro"/>
</dbReference>
<accession>E0VKE2</accession>
<comment type="cofactor">
    <cofactor evidence="4">
        <name>(R)-lipoate</name>
        <dbReference type="ChEBI" id="CHEBI:83088"/>
    </cofactor>
</comment>
<feature type="region of interest" description="Disordered" evidence="5">
    <location>
        <begin position="83"/>
        <end position="109"/>
    </location>
</feature>
<evidence type="ECO:0000313" key="8">
    <source>
        <dbReference type="EMBL" id="EEB13858.1"/>
    </source>
</evidence>
<dbReference type="EC" id="2.3.1.-" evidence="4"/>
<evidence type="ECO:0000313" key="9">
    <source>
        <dbReference type="EnsemblMetazoa" id="PHUM261830-PA"/>
    </source>
</evidence>
<dbReference type="PANTHER" id="PTHR23151:SF90">
    <property type="entry name" value="DIHYDROLIPOYLLYSINE-RESIDUE ACETYLTRANSFERASE COMPONENT OF PYRUVATE DEHYDROGENASE COMPLEX, MITOCHONDRIAL-RELATED"/>
    <property type="match status" value="1"/>
</dbReference>
<feature type="domain" description="Lipoyl-binding" evidence="6">
    <location>
        <begin position="109"/>
        <end position="185"/>
    </location>
</feature>
<dbReference type="InterPro" id="IPR011053">
    <property type="entry name" value="Single_hybrid_motif"/>
</dbReference>
<dbReference type="InterPro" id="IPR036625">
    <property type="entry name" value="E3-bd_dom_sf"/>
</dbReference>
<evidence type="ECO:0000259" key="6">
    <source>
        <dbReference type="PROSITE" id="PS50968"/>
    </source>
</evidence>
<dbReference type="SUPFAM" id="SSF47005">
    <property type="entry name" value="Peripheral subunit-binding domain of 2-oxo acid dehydrogenase complex"/>
    <property type="match status" value="1"/>
</dbReference>
<feature type="region of interest" description="Disordered" evidence="5">
    <location>
        <begin position="272"/>
        <end position="305"/>
    </location>
</feature>
<dbReference type="Gene3D" id="4.10.320.10">
    <property type="entry name" value="E3-binding domain"/>
    <property type="match status" value="1"/>
</dbReference>
<feature type="compositionally biased region" description="Low complexity" evidence="5">
    <location>
        <begin position="278"/>
        <end position="289"/>
    </location>
</feature>
<dbReference type="GO" id="GO:0016746">
    <property type="term" value="F:acyltransferase activity"/>
    <property type="evidence" value="ECO:0007669"/>
    <property type="project" value="UniProtKB-KW"/>
</dbReference>
<keyword evidence="4 8" id="KW-0808">Transferase</keyword>
<keyword evidence="3" id="KW-0809">Transit peptide</keyword>
<dbReference type="OMA" id="TIKQKPW"/>
<sequence>MPSLSPTMMEGKIVKWLKKEGDTVNPGDVLCDIETDKAVVSMETEEEGILAKILVPENVSQIKVGSLIALMVPVGEDWKNVDVKSSSLSDNDNNESSGGNDLKHDGPEPIVIKMPSLSPTMTSGIIVKWLKSEGSTVSAGDVLCEIQTDKAVMSLETEEEGILAKILVNDDSKEINVGTVIALMVAEGEDWKNVKQISEIPGEKSDASKPQPTKPLSPESGDIRIKSYGPAVKALLTTYQIDPGLVKPSGKHNILLKEDVLKFIEENSLKKKPPKVESVAQSSQSSAQVLKPTTPAVASQSTPTTSPKFVDLELTNMRKVIAKRLLQSKTEIPHSYCTVTCNINDLLKTKDMLAEEGIKLSINDFITKSTATALQLYPKANATCTNDTVTLSNTVDVCVAVATDRGLYTPIIKSTSSKSLSTISLEIKNLAVKAKTGKLKPEEYTGGTFTISNLGMFGITQFSAIINPPQCGILAVGNSTEVFNAEMNVEKQMTMCLSYDRRALQEHEAAEFMDILKNVLETPKLLLKGNNESPSKIGL</sequence>
<dbReference type="InterPro" id="IPR045257">
    <property type="entry name" value="E2/Pdx1"/>
</dbReference>
<dbReference type="CTD" id="8235407"/>
<dbReference type="CDD" id="cd06849">
    <property type="entry name" value="lipoyl_domain"/>
    <property type="match status" value="2"/>
</dbReference>
<keyword evidence="4 8" id="KW-0012">Acyltransferase</keyword>
<dbReference type="FunFam" id="2.40.50.100:FF:000010">
    <property type="entry name" value="Acetyltransferase component of pyruvate dehydrogenase complex"/>
    <property type="match status" value="2"/>
</dbReference>
<dbReference type="OrthoDB" id="537444at2759"/>
<gene>
    <name evidence="9" type="primary">8235407</name>
    <name evidence="8" type="ORF">Phum_PHUM261830</name>
</gene>
<dbReference type="PROSITE" id="PS50968">
    <property type="entry name" value="BIOTINYL_LIPOYL"/>
    <property type="match status" value="2"/>
</dbReference>
<dbReference type="VEuPathDB" id="VectorBase:PHUM261830"/>
<evidence type="ECO:0000256" key="5">
    <source>
        <dbReference type="SAM" id="MobiDB-lite"/>
    </source>
</evidence>
<feature type="domain" description="Peripheral subunit-binding (PSBD)" evidence="7">
    <location>
        <begin position="227"/>
        <end position="264"/>
    </location>
</feature>
<reference evidence="8" key="1">
    <citation type="submission" date="2007-04" db="EMBL/GenBank/DDBJ databases">
        <title>Annotation of Pediculus humanus corporis strain USDA.</title>
        <authorList>
            <person name="Kirkness E."/>
            <person name="Hannick L."/>
            <person name="Hass B."/>
            <person name="Bruggner R."/>
            <person name="Lawson D."/>
            <person name="Bidwell S."/>
            <person name="Joardar V."/>
            <person name="Caler E."/>
            <person name="Walenz B."/>
            <person name="Inman J."/>
            <person name="Schobel S."/>
            <person name="Galinsky K."/>
            <person name="Amedeo P."/>
            <person name="Strausberg R."/>
        </authorList>
    </citation>
    <scope>NUCLEOTIDE SEQUENCE</scope>
    <source>
        <strain evidence="8">USDA</strain>
    </source>
</reference>
<reference evidence="9" key="3">
    <citation type="submission" date="2021-02" db="UniProtKB">
        <authorList>
            <consortium name="EnsemblMetazoa"/>
        </authorList>
    </citation>
    <scope>IDENTIFICATION</scope>
    <source>
        <strain evidence="9">USDA</strain>
    </source>
</reference>
<dbReference type="InterPro" id="IPR001078">
    <property type="entry name" value="2-oxoacid_DH_actylTfrase"/>
</dbReference>
<feature type="domain" description="Lipoyl-binding" evidence="6">
    <location>
        <begin position="1"/>
        <end position="72"/>
    </location>
</feature>
<feature type="region of interest" description="Disordered" evidence="5">
    <location>
        <begin position="199"/>
        <end position="222"/>
    </location>
</feature>
<protein>
    <recommendedName>
        <fullName evidence="4">Dihydrolipoamide acetyltransferase component of pyruvate dehydrogenase complex</fullName>
        <ecNumber evidence="4">2.3.1.-</ecNumber>
    </recommendedName>
</protein>
<dbReference type="HOGENOM" id="CLU_016733_10_2_1"/>
<dbReference type="EMBL" id="DS235243">
    <property type="protein sequence ID" value="EEB13858.1"/>
    <property type="molecule type" value="Genomic_DNA"/>
</dbReference>
<evidence type="ECO:0000256" key="3">
    <source>
        <dbReference type="ARBA" id="ARBA00022946"/>
    </source>
</evidence>
<dbReference type="PROSITE" id="PS00189">
    <property type="entry name" value="LIPOYL"/>
    <property type="match status" value="2"/>
</dbReference>
<proteinExistence type="inferred from homology"/>
<dbReference type="InParanoid" id="E0VKE2"/>
<dbReference type="GeneID" id="8235407"/>
<dbReference type="PANTHER" id="PTHR23151">
    <property type="entry name" value="DIHYDROLIPOAMIDE ACETYL/SUCCINYL-TRANSFERASE-RELATED"/>
    <property type="match status" value="1"/>
</dbReference>
<dbReference type="KEGG" id="phu:Phum_PHUM261830"/>
<dbReference type="GO" id="GO:0045254">
    <property type="term" value="C:pyruvate dehydrogenase complex"/>
    <property type="evidence" value="ECO:0007669"/>
    <property type="project" value="InterPro"/>
</dbReference>
<evidence type="ECO:0000256" key="4">
    <source>
        <dbReference type="RuleBase" id="RU003423"/>
    </source>
</evidence>
<keyword evidence="10" id="KW-1185">Reference proteome</keyword>
<dbReference type="EnsemblMetazoa" id="PHUM261830-RA">
    <property type="protein sequence ID" value="PHUM261830-PA"/>
    <property type="gene ID" value="PHUM261830"/>
</dbReference>
<dbReference type="AlphaFoldDB" id="E0VKE2"/>
<dbReference type="Gene3D" id="3.30.559.10">
    <property type="entry name" value="Chloramphenicol acetyltransferase-like domain"/>
    <property type="match status" value="1"/>
</dbReference>
<feature type="compositionally biased region" description="Low complexity" evidence="5">
    <location>
        <begin position="83"/>
        <end position="100"/>
    </location>
</feature>
<evidence type="ECO:0000256" key="1">
    <source>
        <dbReference type="ARBA" id="ARBA00007317"/>
    </source>
</evidence>
<keyword evidence="2 4" id="KW-0450">Lipoyl</keyword>
<dbReference type="Proteomes" id="UP000009046">
    <property type="component" value="Unassembled WGS sequence"/>
</dbReference>
<dbReference type="STRING" id="121224.E0VKE2"/>
<dbReference type="Gene3D" id="2.40.50.100">
    <property type="match status" value="2"/>
</dbReference>
<name>E0VKE2_PEDHC</name>
<evidence type="ECO:0000259" key="7">
    <source>
        <dbReference type="PROSITE" id="PS51826"/>
    </source>
</evidence>
<dbReference type="InterPro" id="IPR000089">
    <property type="entry name" value="Biotin_lipoyl"/>
</dbReference>
<organism>
    <name type="scientific">Pediculus humanus subsp. corporis</name>
    <name type="common">Body louse</name>
    <dbReference type="NCBI Taxonomy" id="121224"/>
    <lineage>
        <taxon>Eukaryota</taxon>
        <taxon>Metazoa</taxon>
        <taxon>Ecdysozoa</taxon>
        <taxon>Arthropoda</taxon>
        <taxon>Hexapoda</taxon>
        <taxon>Insecta</taxon>
        <taxon>Pterygota</taxon>
        <taxon>Neoptera</taxon>
        <taxon>Paraneoptera</taxon>
        <taxon>Psocodea</taxon>
        <taxon>Troctomorpha</taxon>
        <taxon>Phthiraptera</taxon>
        <taxon>Anoplura</taxon>
        <taxon>Pediculidae</taxon>
        <taxon>Pediculus</taxon>
    </lineage>
</organism>
<feature type="compositionally biased region" description="Polar residues" evidence="5">
    <location>
        <begin position="296"/>
        <end position="305"/>
    </location>
</feature>
<dbReference type="InterPro" id="IPR003016">
    <property type="entry name" value="2-oxoA_DH_lipoyl-BS"/>
</dbReference>
<dbReference type="eggNOG" id="KOG0557">
    <property type="taxonomic scope" value="Eukaryota"/>
</dbReference>
<dbReference type="Pfam" id="PF00198">
    <property type="entry name" value="2-oxoacid_dh"/>
    <property type="match status" value="1"/>
</dbReference>
<dbReference type="InterPro" id="IPR023213">
    <property type="entry name" value="CAT-like_dom_sf"/>
</dbReference>
<reference evidence="8" key="2">
    <citation type="submission" date="2007-04" db="EMBL/GenBank/DDBJ databases">
        <title>The genome of the human body louse.</title>
        <authorList>
            <consortium name="The Human Body Louse Genome Consortium"/>
            <person name="Kirkness E."/>
            <person name="Walenz B."/>
            <person name="Hass B."/>
            <person name="Bruggner R."/>
            <person name="Strausberg R."/>
        </authorList>
    </citation>
    <scope>NUCLEOTIDE SEQUENCE</scope>
    <source>
        <strain evidence="8">USDA</strain>
    </source>
</reference>
<dbReference type="SUPFAM" id="SSF51230">
    <property type="entry name" value="Single hybrid motif"/>
    <property type="match status" value="2"/>
</dbReference>
<dbReference type="InterPro" id="IPR004167">
    <property type="entry name" value="PSBD"/>
</dbReference>
<dbReference type="Pfam" id="PF00364">
    <property type="entry name" value="Biotin_lipoyl"/>
    <property type="match status" value="2"/>
</dbReference>
<dbReference type="RefSeq" id="XP_002426596.1">
    <property type="nucleotide sequence ID" value="XM_002426551.1"/>
</dbReference>